<evidence type="ECO:0000313" key="3">
    <source>
        <dbReference type="Proteomes" id="UP000232710"/>
    </source>
</evidence>
<feature type="transmembrane region" description="Helical" evidence="1">
    <location>
        <begin position="36"/>
        <end position="56"/>
    </location>
</feature>
<name>G9E6B4_MPSP1</name>
<evidence type="ECO:0000313" key="2">
    <source>
        <dbReference type="EMBL" id="AET84941.1"/>
    </source>
</evidence>
<feature type="transmembrane region" description="Helical" evidence="1">
    <location>
        <begin position="68"/>
        <end position="88"/>
    </location>
</feature>
<protein>
    <submittedName>
        <fullName evidence="2">Uncharacterized protein</fullName>
    </submittedName>
</protein>
<accession>G9E6B4</accession>
<organismHost>
    <name type="scientific">Micromonas pusilla</name>
    <name type="common">Picoplanktonic green alga</name>
    <name type="synonym">Chromulina pusilla</name>
    <dbReference type="NCBI Taxonomy" id="38833"/>
</organismHost>
<dbReference type="EMBL" id="JF974320">
    <property type="protein sequence ID" value="AET84941.1"/>
    <property type="molecule type" value="Genomic_DNA"/>
</dbReference>
<evidence type="ECO:0000256" key="1">
    <source>
        <dbReference type="SAM" id="Phobius"/>
    </source>
</evidence>
<dbReference type="Proteomes" id="UP000232710">
    <property type="component" value="Segment"/>
</dbReference>
<keyword evidence="3" id="KW-1185">Reference proteome</keyword>
<keyword evidence="1" id="KW-1133">Transmembrane helix</keyword>
<reference evidence="2 3" key="1">
    <citation type="submission" date="2010-12" db="EMBL/GenBank/DDBJ databases">
        <title>The Genome Sequence of Micromonas pusilla virus SP1.</title>
        <authorList>
            <consortium name="The Broad Institute Genome Sequencing Platform"/>
            <person name="Henn M.R."/>
            <person name="Suttle C."/>
            <person name="Winget D."/>
            <person name="Chan A."/>
            <person name="Levin J."/>
            <person name="Malboeuf C."/>
            <person name="Casali M."/>
            <person name="Russ C."/>
            <person name="Lennon N."/>
            <person name="Chapman S.B."/>
            <person name="Erlich R."/>
            <person name="Young S.K."/>
            <person name="Yandava C."/>
            <person name="Zeng Q."/>
            <person name="Alvarado L."/>
            <person name="Anderson S."/>
            <person name="Berlin A."/>
            <person name="Chen Z."/>
            <person name="Freedman E."/>
            <person name="Gellesch M."/>
            <person name="Goldberg J."/>
            <person name="Green L."/>
            <person name="Griggs A."/>
            <person name="Gujja S."/>
            <person name="Heilman E.R."/>
            <person name="Heiman D."/>
            <person name="Hollinger A."/>
            <person name="Howarth C."/>
            <person name="Larson L."/>
            <person name="Mehta T."/>
            <person name="Pearson M."/>
            <person name="Roberts A."/>
            <person name="Ryan E."/>
            <person name="Saif S."/>
            <person name="Shea T."/>
            <person name="Shenoy N."/>
            <person name="Sisk P."/>
            <person name="Stolte C."/>
            <person name="Sykes S."/>
            <person name="White J."/>
            <person name="Haas B."/>
            <person name="Nusbaum C."/>
            <person name="Birren B."/>
        </authorList>
    </citation>
    <scope>NUCLEOTIDE SEQUENCE [LARGE SCALE GENOMIC DNA]</scope>
    <source>
        <strain evidence="2 3">SP1</strain>
    </source>
</reference>
<keyword evidence="1" id="KW-0472">Membrane</keyword>
<organism evidence="2 3">
    <name type="scientific">Micromonas pusilla virus SP1</name>
    <name type="common">MpV-SP1</name>
    <dbReference type="NCBI Taxonomy" id="373996"/>
    <lineage>
        <taxon>Viruses</taxon>
        <taxon>Varidnaviria</taxon>
        <taxon>Bamfordvirae</taxon>
        <taxon>Nucleocytoviricota</taxon>
        <taxon>Megaviricetes</taxon>
        <taxon>Algavirales</taxon>
        <taxon>Phycodnaviridae</taxon>
        <taxon>Prasinovirus</taxon>
        <taxon>Prasinovirus micromonas</taxon>
    </lineage>
</organism>
<proteinExistence type="predicted"/>
<keyword evidence="1" id="KW-0812">Transmembrane</keyword>
<gene>
    <name evidence="2" type="ORF">MPXG_00143</name>
</gene>
<sequence length="99" mass="10785">MLPILMIPGVSDLLPSIPGMDLLPTTSEMYNVKTPLRLSTIGSFVCCMFMFVNVIQKLGPLPKGPPPMMAMLLGACVCSIFSTGRIGFDIKRRLAPEKK</sequence>